<feature type="region of interest" description="Disordered" evidence="1">
    <location>
        <begin position="263"/>
        <end position="500"/>
    </location>
</feature>
<keyword evidence="2" id="KW-0472">Membrane</keyword>
<feature type="transmembrane region" description="Helical" evidence="2">
    <location>
        <begin position="81"/>
        <end position="104"/>
    </location>
</feature>
<reference evidence="3" key="1">
    <citation type="journal article" date="2016" name="Gigascience">
        <title>De novo construction of an expanded transcriptome assembly for the western tarnished plant bug, Lygus hesperus.</title>
        <authorList>
            <person name="Tassone E.E."/>
            <person name="Geib S.M."/>
            <person name="Hall B."/>
            <person name="Fabrick J.A."/>
            <person name="Brent C.S."/>
            <person name="Hull J.J."/>
        </authorList>
    </citation>
    <scope>NUCLEOTIDE SEQUENCE</scope>
</reference>
<evidence type="ECO:0000256" key="2">
    <source>
        <dbReference type="SAM" id="Phobius"/>
    </source>
</evidence>
<sequence length="500" mass="56737">MRQSHRTASIIAGIYTLLQALIYTIFSIYGCAIYTCLATFPFSVDSNHKESDLLYLAYFKGKCRALVGQPQVEADSATRTYYFLIVYGIASAVWIPTSTLLVVASVSRVKGRQGALLFYPWIVNTIILVLMDVVGGVWYGLDITKTLTVTEFLAFLGSQVGPVPSGIDGITVAPAIIMGAVFLRGIVFWIINVIFLGVVIQAAREVKKTFSTSEFIKGSTPKSIQKQMEQEAEANAKPNEAEVRWVRVNNEVILPRLEMVEPMPEPQQQPQQYPQQQPRQQVPHEYPSSPQSPIGPDAPSPVIKRRPSLRRTGSSPVFDVTGAPTGETFPFPQDPNRRYIVNNPPIRMDPDSIERSREDREREMSWERAQERETERDMARRRELERERQDREFQRMRGGSVEGSPRDARRRGAGDDEEMLNNQRPWQYVRPTDLNLRPKYDRTMKPSPRFAPEVPPKPAIPPPDYTASPAVGRNKWDPTNLSRANSNAAYPERWNPRRAY</sequence>
<dbReference type="AlphaFoldDB" id="A0A146KNN7"/>
<evidence type="ECO:0000256" key="1">
    <source>
        <dbReference type="SAM" id="MobiDB-lite"/>
    </source>
</evidence>
<evidence type="ECO:0000313" key="3">
    <source>
        <dbReference type="EMBL" id="JAP97688.1"/>
    </source>
</evidence>
<dbReference type="PANTHER" id="PTHR36694">
    <property type="entry name" value="PASIFLORA 1, ISOFORM A-RELATED"/>
    <property type="match status" value="1"/>
</dbReference>
<name>A0A146KNN7_LYGHE</name>
<feature type="transmembrane region" description="Helical" evidence="2">
    <location>
        <begin position="21"/>
        <end position="44"/>
    </location>
</feature>
<keyword evidence="2" id="KW-0812">Transmembrane</keyword>
<feature type="compositionally biased region" description="Low complexity" evidence="1">
    <location>
        <begin position="266"/>
        <end position="283"/>
    </location>
</feature>
<dbReference type="PROSITE" id="PS51257">
    <property type="entry name" value="PROKAR_LIPOPROTEIN"/>
    <property type="match status" value="1"/>
</dbReference>
<proteinExistence type="predicted"/>
<feature type="compositionally biased region" description="Basic and acidic residues" evidence="1">
    <location>
        <begin position="404"/>
        <end position="414"/>
    </location>
</feature>
<feature type="transmembrane region" description="Helical" evidence="2">
    <location>
        <begin position="175"/>
        <end position="200"/>
    </location>
</feature>
<feature type="transmembrane region" description="Helical" evidence="2">
    <location>
        <begin position="116"/>
        <end position="141"/>
    </location>
</feature>
<keyword evidence="2" id="KW-1133">Transmembrane helix</keyword>
<feature type="compositionally biased region" description="Basic and acidic residues" evidence="1">
    <location>
        <begin position="348"/>
        <end position="395"/>
    </location>
</feature>
<dbReference type="PANTHER" id="PTHR36694:SF11">
    <property type="entry name" value="LP21121P-RELATED"/>
    <property type="match status" value="1"/>
</dbReference>
<protein>
    <submittedName>
        <fullName evidence="3">Uncharacterized protein</fullName>
    </submittedName>
</protein>
<organism evidence="3">
    <name type="scientific">Lygus hesperus</name>
    <name type="common">Western plant bug</name>
    <dbReference type="NCBI Taxonomy" id="30085"/>
    <lineage>
        <taxon>Eukaryota</taxon>
        <taxon>Metazoa</taxon>
        <taxon>Ecdysozoa</taxon>
        <taxon>Arthropoda</taxon>
        <taxon>Hexapoda</taxon>
        <taxon>Insecta</taxon>
        <taxon>Pterygota</taxon>
        <taxon>Neoptera</taxon>
        <taxon>Paraneoptera</taxon>
        <taxon>Hemiptera</taxon>
        <taxon>Heteroptera</taxon>
        <taxon>Panheteroptera</taxon>
        <taxon>Cimicomorpha</taxon>
        <taxon>Miridae</taxon>
        <taxon>Mirini</taxon>
        <taxon>Lygus</taxon>
    </lineage>
</organism>
<accession>A0A146KNN7</accession>
<dbReference type="EMBL" id="GDHC01020940">
    <property type="protein sequence ID" value="JAP97688.1"/>
    <property type="molecule type" value="Transcribed_RNA"/>
</dbReference>
<feature type="compositionally biased region" description="Polar residues" evidence="1">
    <location>
        <begin position="477"/>
        <end position="488"/>
    </location>
</feature>
<gene>
    <name evidence="3" type="ORF">g.71202</name>
</gene>
<feature type="compositionally biased region" description="Pro residues" evidence="1">
    <location>
        <begin position="453"/>
        <end position="464"/>
    </location>
</feature>